<dbReference type="EMBL" id="JAGTPW010000027">
    <property type="protein sequence ID" value="MBR8645148.1"/>
    <property type="molecule type" value="Genomic_DNA"/>
</dbReference>
<comment type="caution">
    <text evidence="2">The sequence shown here is derived from an EMBL/GenBank/DDBJ whole genome shotgun (WGS) entry which is preliminary data.</text>
</comment>
<protein>
    <submittedName>
        <fullName evidence="2">Uncharacterized protein</fullName>
    </submittedName>
</protein>
<organism evidence="2 3">
    <name type="scientific">Peribacillus frigoritolerans</name>
    <dbReference type="NCBI Taxonomy" id="450367"/>
    <lineage>
        <taxon>Bacteria</taxon>
        <taxon>Bacillati</taxon>
        <taxon>Bacillota</taxon>
        <taxon>Bacilli</taxon>
        <taxon>Bacillales</taxon>
        <taxon>Bacillaceae</taxon>
        <taxon>Peribacillus</taxon>
    </lineage>
</organism>
<sequence>MKELYESTDEEKVRLSCLKVLMEATKLPRKGNYNEEIEVLVLENIDDVIDSLSQQYEHYKLKEIKVLDGNIHRLIKEYSGVKSLEKLKMLELRIINNPDYGVFKTLVGYDLSNSTEIGWREVREQRKIKQLNILRIYILITIVLGRKNIIYCRMLLFNRRRRIFKL</sequence>
<evidence type="ECO:0000313" key="2">
    <source>
        <dbReference type="EMBL" id="MBR8645148.1"/>
    </source>
</evidence>
<dbReference type="Proteomes" id="UP000680045">
    <property type="component" value="Unassembled WGS sequence"/>
</dbReference>
<keyword evidence="1" id="KW-0812">Transmembrane</keyword>
<gene>
    <name evidence="2" type="ORF">KEH51_15775</name>
</gene>
<dbReference type="AlphaFoldDB" id="A0A941FHZ8"/>
<keyword evidence="1" id="KW-1133">Transmembrane helix</keyword>
<accession>A0A941FHZ8</accession>
<proteinExistence type="predicted"/>
<evidence type="ECO:0000313" key="3">
    <source>
        <dbReference type="Proteomes" id="UP000680045"/>
    </source>
</evidence>
<reference evidence="2" key="1">
    <citation type="submission" date="2021-04" db="EMBL/GenBank/DDBJ databases">
        <title>Whole genome sequencing of Enterococci isolates from hospitalized patients.</title>
        <authorList>
            <person name="Ogoti B.M."/>
            <person name="Onyambu F.G."/>
        </authorList>
    </citation>
    <scope>NUCLEOTIDE SEQUENCE</scope>
    <source>
        <strain evidence="2">242</strain>
    </source>
</reference>
<evidence type="ECO:0000256" key="1">
    <source>
        <dbReference type="SAM" id="Phobius"/>
    </source>
</evidence>
<feature type="transmembrane region" description="Helical" evidence="1">
    <location>
        <begin position="136"/>
        <end position="156"/>
    </location>
</feature>
<name>A0A941FHZ8_9BACI</name>
<keyword evidence="1" id="KW-0472">Membrane</keyword>